<reference evidence="2" key="1">
    <citation type="submission" date="2016-11" db="EMBL/GenBank/DDBJ databases">
        <authorList>
            <person name="Varghese N."/>
            <person name="Submissions S."/>
        </authorList>
    </citation>
    <scope>NUCLEOTIDE SEQUENCE [LARGE SCALE GENOMIC DNA]</scope>
    <source>
        <strain evidence="2">DSM 24579</strain>
    </source>
</reference>
<dbReference type="EMBL" id="FQVT01000021">
    <property type="protein sequence ID" value="SHG65863.1"/>
    <property type="molecule type" value="Genomic_DNA"/>
</dbReference>
<proteinExistence type="predicted"/>
<name>A0A1M5LND8_SALEC</name>
<feature type="non-terminal residue" evidence="1">
    <location>
        <position position="1"/>
    </location>
</feature>
<gene>
    <name evidence="1" type="ORF">SAMN05444483_1211</name>
</gene>
<evidence type="ECO:0008006" key="3">
    <source>
        <dbReference type="Google" id="ProtNLM"/>
    </source>
</evidence>
<keyword evidence="2" id="KW-1185">Reference proteome</keyword>
<evidence type="ECO:0000313" key="1">
    <source>
        <dbReference type="EMBL" id="SHG65863.1"/>
    </source>
</evidence>
<sequence>EQNKEKMSTINVIRNKLLARIFAVVKRGTPYVDTMRYAA</sequence>
<accession>A0A1M5LND8</accession>
<dbReference type="Proteomes" id="UP000183945">
    <property type="component" value="Unassembled WGS sequence"/>
</dbReference>
<organism evidence="1 2">
    <name type="scientific">Salegentibacter echinorum</name>
    <dbReference type="NCBI Taxonomy" id="1073325"/>
    <lineage>
        <taxon>Bacteria</taxon>
        <taxon>Pseudomonadati</taxon>
        <taxon>Bacteroidota</taxon>
        <taxon>Flavobacteriia</taxon>
        <taxon>Flavobacteriales</taxon>
        <taxon>Flavobacteriaceae</taxon>
        <taxon>Salegentibacter</taxon>
    </lineage>
</organism>
<protein>
    <recommendedName>
        <fullName evidence="3">Transposase IS116/IS110/IS902 family protein</fullName>
    </recommendedName>
</protein>
<dbReference type="AlphaFoldDB" id="A0A1M5LND8"/>
<evidence type="ECO:0000313" key="2">
    <source>
        <dbReference type="Proteomes" id="UP000183945"/>
    </source>
</evidence>